<evidence type="ECO:0000256" key="5">
    <source>
        <dbReference type="SAM" id="SignalP"/>
    </source>
</evidence>
<evidence type="ECO:0000256" key="4">
    <source>
        <dbReference type="SAM" id="MobiDB-lite"/>
    </source>
</evidence>
<evidence type="ECO:0000256" key="3">
    <source>
        <dbReference type="ARBA" id="ARBA00022729"/>
    </source>
</evidence>
<dbReference type="SUPFAM" id="SSF53850">
    <property type="entry name" value="Periplasmic binding protein-like II"/>
    <property type="match status" value="1"/>
</dbReference>
<keyword evidence="8" id="KW-1185">Reference proteome</keyword>
<dbReference type="Gene3D" id="3.40.190.10">
    <property type="entry name" value="Periplasmic binding protein-like II"/>
    <property type="match status" value="1"/>
</dbReference>
<evidence type="ECO:0000256" key="2">
    <source>
        <dbReference type="ARBA" id="ARBA00005695"/>
    </source>
</evidence>
<evidence type="ECO:0000259" key="6">
    <source>
        <dbReference type="Pfam" id="PF00496"/>
    </source>
</evidence>
<comment type="caution">
    <text evidence="7">The sequence shown here is derived from an EMBL/GenBank/DDBJ whole genome shotgun (WGS) entry which is preliminary data.</text>
</comment>
<comment type="similarity">
    <text evidence="2">Belongs to the bacterial solute-binding protein 5 family.</text>
</comment>
<keyword evidence="3 5" id="KW-0732">Signal</keyword>
<dbReference type="RefSeq" id="WP_377941302.1">
    <property type="nucleotide sequence ID" value="NZ_JBHUCX010000013.1"/>
</dbReference>
<accession>A0ABW4JDS1</accession>
<dbReference type="PIRSF" id="PIRSF002741">
    <property type="entry name" value="MppA"/>
    <property type="match status" value="1"/>
</dbReference>
<dbReference type="PROSITE" id="PS01040">
    <property type="entry name" value="SBP_BACTERIAL_5"/>
    <property type="match status" value="1"/>
</dbReference>
<dbReference type="PANTHER" id="PTHR30290:SF83">
    <property type="entry name" value="ABC TRANSPORTER SUBSTRATE-BINDING PROTEIN"/>
    <property type="match status" value="1"/>
</dbReference>
<sequence>MRKAKSSALMLVTAFSIVALAGCSQNTGSSNNNKTPSGTGDASATTTSVTIPLPTTPTLSTLDPSQWGAQILIDQGTVMEGLYGYSPTGKIVPKIATHYTESKGGRVWTFYLRHNAKWSNGKPVTAEDFYYSWMRTASPQNSSDAIWASVMTYVNNAYQYHAGGVPASQVGVKVINPYEIQLTLSAPHDILGAMVISGSMPLYPPSVKAHPTNWFLPQYFVGDGPYIIKSFTANGKVTLTRNPDYVGAANETNVGNIKTINVIPGPTVPVEDYMANKLDAAVISTPSDYKYVLSHSQLKSQLHSQPDSLITYLQWDKSTEASPLDNLPVRQAIAMAIDRTPIVNNVLAGMGGETDVFGFQGWPTYSLQKPLSYNVQKAKQLLVQAGYPNGKGMPTIYLYTQTTADNPSSVNVAEAIQQELKQSLGITTKIVPEASTLYGDITWGGLNQGIHPGYVIGGGTPNWDDTNSLPIGANQEVGFAGSFGSLSYRQHISNYYYPQYDPDDIKEFGNPNDKTLGVKWSDWLPLQKAAQADIQYLNSWTAKQPAAYKKLLDVPGQATNQEQWNNYVNAWKKAKTSADKHAAWVSAWEFVGDYSAGNGGANVGLNGQVWDDEHMSQDVHDVIMWNTELNGATSQNEAVPLAAKVDNFMLQQGYAVPLYYAKTFYLERPNLTGIEANPWSWSNLFQMQYLTSK</sequence>
<dbReference type="Gene3D" id="3.10.105.10">
    <property type="entry name" value="Dipeptide-binding Protein, Domain 3"/>
    <property type="match status" value="1"/>
</dbReference>
<name>A0ABW4JDS1_9BACL</name>
<reference evidence="8" key="1">
    <citation type="journal article" date="2019" name="Int. J. Syst. Evol. Microbiol.">
        <title>The Global Catalogue of Microorganisms (GCM) 10K type strain sequencing project: providing services to taxonomists for standard genome sequencing and annotation.</title>
        <authorList>
            <consortium name="The Broad Institute Genomics Platform"/>
            <consortium name="The Broad Institute Genome Sequencing Center for Infectious Disease"/>
            <person name="Wu L."/>
            <person name="Ma J."/>
        </authorList>
    </citation>
    <scope>NUCLEOTIDE SEQUENCE [LARGE SCALE GENOMIC DNA]</scope>
    <source>
        <strain evidence="8">CGMCC 1.12286</strain>
    </source>
</reference>
<dbReference type="EMBL" id="JBHUCX010000013">
    <property type="protein sequence ID" value="MFD1673776.1"/>
    <property type="molecule type" value="Genomic_DNA"/>
</dbReference>
<dbReference type="Gene3D" id="3.90.76.10">
    <property type="entry name" value="Dipeptide-binding Protein, Domain 1"/>
    <property type="match status" value="1"/>
</dbReference>
<dbReference type="InterPro" id="IPR000914">
    <property type="entry name" value="SBP_5_dom"/>
</dbReference>
<comment type="subcellular location">
    <subcellularLocation>
        <location evidence="1">Cell membrane</location>
        <topology evidence="1">Lipid-anchor</topology>
    </subcellularLocation>
</comment>
<proteinExistence type="inferred from homology"/>
<dbReference type="PANTHER" id="PTHR30290">
    <property type="entry name" value="PERIPLASMIC BINDING COMPONENT OF ABC TRANSPORTER"/>
    <property type="match status" value="1"/>
</dbReference>
<protein>
    <submittedName>
        <fullName evidence="7">Peptide ABC transporter substrate-binding protein</fullName>
    </submittedName>
</protein>
<dbReference type="CDD" id="cd08504">
    <property type="entry name" value="PBP2_OppA"/>
    <property type="match status" value="1"/>
</dbReference>
<dbReference type="InterPro" id="IPR023765">
    <property type="entry name" value="SBP_5_CS"/>
</dbReference>
<dbReference type="Proteomes" id="UP001597079">
    <property type="component" value="Unassembled WGS sequence"/>
</dbReference>
<evidence type="ECO:0000313" key="7">
    <source>
        <dbReference type="EMBL" id="MFD1673776.1"/>
    </source>
</evidence>
<feature type="chain" id="PRO_5047305435" evidence="5">
    <location>
        <begin position="22"/>
        <end position="693"/>
    </location>
</feature>
<feature type="region of interest" description="Disordered" evidence="4">
    <location>
        <begin position="27"/>
        <end position="50"/>
    </location>
</feature>
<dbReference type="Pfam" id="PF00496">
    <property type="entry name" value="SBP_bac_5"/>
    <property type="match status" value="1"/>
</dbReference>
<dbReference type="InterPro" id="IPR030678">
    <property type="entry name" value="Peptide/Ni-bd"/>
</dbReference>
<evidence type="ECO:0000256" key="1">
    <source>
        <dbReference type="ARBA" id="ARBA00004193"/>
    </source>
</evidence>
<gene>
    <name evidence="7" type="ORF">ACFSB2_03510</name>
</gene>
<evidence type="ECO:0000313" key="8">
    <source>
        <dbReference type="Proteomes" id="UP001597079"/>
    </source>
</evidence>
<feature type="compositionally biased region" description="Low complexity" evidence="4">
    <location>
        <begin position="35"/>
        <end position="50"/>
    </location>
</feature>
<dbReference type="PROSITE" id="PS51257">
    <property type="entry name" value="PROKAR_LIPOPROTEIN"/>
    <property type="match status" value="1"/>
</dbReference>
<feature type="domain" description="Solute-binding protein family 5" evidence="6">
    <location>
        <begin position="90"/>
        <end position="469"/>
    </location>
</feature>
<dbReference type="InterPro" id="IPR039424">
    <property type="entry name" value="SBP_5"/>
</dbReference>
<organism evidence="7 8">
    <name type="scientific">Alicyclobacillus fodiniaquatilis</name>
    <dbReference type="NCBI Taxonomy" id="1661150"/>
    <lineage>
        <taxon>Bacteria</taxon>
        <taxon>Bacillati</taxon>
        <taxon>Bacillota</taxon>
        <taxon>Bacilli</taxon>
        <taxon>Bacillales</taxon>
        <taxon>Alicyclobacillaceae</taxon>
        <taxon>Alicyclobacillus</taxon>
    </lineage>
</organism>
<feature type="signal peptide" evidence="5">
    <location>
        <begin position="1"/>
        <end position="21"/>
    </location>
</feature>